<comment type="catalytic activity">
    <reaction evidence="6">
        <text>a 2-demethylmenaquinol + S-adenosyl-L-methionine = a menaquinol + S-adenosyl-L-homocysteine + H(+)</text>
        <dbReference type="Rhea" id="RHEA:42640"/>
        <dbReference type="Rhea" id="RHEA-COMP:9539"/>
        <dbReference type="Rhea" id="RHEA-COMP:9563"/>
        <dbReference type="ChEBI" id="CHEBI:15378"/>
        <dbReference type="ChEBI" id="CHEBI:18151"/>
        <dbReference type="ChEBI" id="CHEBI:55437"/>
        <dbReference type="ChEBI" id="CHEBI:57856"/>
        <dbReference type="ChEBI" id="CHEBI:59789"/>
        <dbReference type="EC" id="2.1.1.163"/>
    </reaction>
</comment>
<dbReference type="PROSITE" id="PS01183">
    <property type="entry name" value="UBIE_1"/>
    <property type="match status" value="1"/>
</dbReference>
<evidence type="ECO:0000256" key="5">
    <source>
        <dbReference type="ARBA" id="ARBA00059758"/>
    </source>
</evidence>
<keyword evidence="1 6" id="KW-0474">Menaquinone biosynthesis</keyword>
<dbReference type="PROSITE" id="PS51608">
    <property type="entry name" value="SAM_MT_UBIE"/>
    <property type="match status" value="1"/>
</dbReference>
<feature type="binding site" evidence="6">
    <location>
        <position position="59"/>
    </location>
    <ligand>
        <name>S-adenosyl-L-methionine</name>
        <dbReference type="ChEBI" id="CHEBI:59789"/>
    </ligand>
</feature>
<keyword evidence="3 6" id="KW-0808">Transferase</keyword>
<dbReference type="PANTHER" id="PTHR43591:SF24">
    <property type="entry name" value="2-METHOXY-6-POLYPRENYL-1,4-BENZOQUINOL METHYLASE, MITOCHONDRIAL"/>
    <property type="match status" value="1"/>
</dbReference>
<dbReference type="NCBIfam" id="TIGR01934">
    <property type="entry name" value="MenG_MenH_UbiE"/>
    <property type="match status" value="1"/>
</dbReference>
<dbReference type="Proteomes" id="UP000637720">
    <property type="component" value="Unassembled WGS sequence"/>
</dbReference>
<evidence type="ECO:0000313" key="8">
    <source>
        <dbReference type="Proteomes" id="UP000637720"/>
    </source>
</evidence>
<dbReference type="NCBIfam" id="NF001244">
    <property type="entry name" value="PRK00216.1-5"/>
    <property type="match status" value="1"/>
</dbReference>
<dbReference type="FunFam" id="3.40.50.150:FF:000086">
    <property type="entry name" value="Demethylmenaquinone methyltransferase"/>
    <property type="match status" value="1"/>
</dbReference>
<comment type="caution">
    <text evidence="7">The sequence shown here is derived from an EMBL/GenBank/DDBJ whole genome shotgun (WGS) entry which is preliminary data.</text>
</comment>
<evidence type="ECO:0000313" key="7">
    <source>
        <dbReference type="EMBL" id="GGJ93929.1"/>
    </source>
</evidence>
<dbReference type="InterPro" id="IPR023576">
    <property type="entry name" value="UbiE/COQ5_MeTrFase_CS"/>
</dbReference>
<comment type="pathway">
    <text evidence="6">Quinol/quinone metabolism; menaquinone biosynthesis; menaquinol from 1,4-dihydroxy-2-naphthoate: step 2/2.</text>
</comment>
<reference evidence="7" key="1">
    <citation type="journal article" date="2014" name="Int. J. Syst. Evol. Microbiol.">
        <title>Complete genome sequence of Corynebacterium casei LMG S-19264T (=DSM 44701T), isolated from a smear-ripened cheese.</title>
        <authorList>
            <consortium name="US DOE Joint Genome Institute (JGI-PGF)"/>
            <person name="Walter F."/>
            <person name="Albersmeier A."/>
            <person name="Kalinowski J."/>
            <person name="Ruckert C."/>
        </authorList>
    </citation>
    <scope>NUCLEOTIDE SEQUENCE</scope>
    <source>
        <strain evidence="7">JCM 14719</strain>
    </source>
</reference>
<dbReference type="EMBL" id="BMOF01000005">
    <property type="protein sequence ID" value="GGJ93929.1"/>
    <property type="molecule type" value="Genomic_DNA"/>
</dbReference>
<dbReference type="Pfam" id="PF01209">
    <property type="entry name" value="Ubie_methyltran"/>
    <property type="match status" value="1"/>
</dbReference>
<keyword evidence="2 6" id="KW-0489">Methyltransferase</keyword>
<proteinExistence type="inferred from homology"/>
<evidence type="ECO:0000256" key="6">
    <source>
        <dbReference type="HAMAP-Rule" id="MF_01813"/>
    </source>
</evidence>
<feature type="binding site" evidence="6">
    <location>
        <position position="80"/>
    </location>
    <ligand>
        <name>S-adenosyl-L-methionine</name>
        <dbReference type="ChEBI" id="CHEBI:59789"/>
    </ligand>
</feature>
<dbReference type="GO" id="GO:0009234">
    <property type="term" value="P:menaquinone biosynthetic process"/>
    <property type="evidence" value="ECO:0007669"/>
    <property type="project" value="UniProtKB-UniRule"/>
</dbReference>
<dbReference type="PROSITE" id="PS01184">
    <property type="entry name" value="UBIE_2"/>
    <property type="match status" value="1"/>
</dbReference>
<evidence type="ECO:0000256" key="4">
    <source>
        <dbReference type="ARBA" id="ARBA00022691"/>
    </source>
</evidence>
<keyword evidence="8" id="KW-1185">Reference proteome</keyword>
<dbReference type="EC" id="2.1.1.163" evidence="6"/>
<gene>
    <name evidence="6 7" type="primary">menG</name>
    <name evidence="7" type="ORF">GCM10007043_04590</name>
</gene>
<reference evidence="7" key="2">
    <citation type="submission" date="2020-09" db="EMBL/GenBank/DDBJ databases">
        <authorList>
            <person name="Sun Q."/>
            <person name="Ohkuma M."/>
        </authorList>
    </citation>
    <scope>NUCLEOTIDE SEQUENCE</scope>
    <source>
        <strain evidence="7">JCM 14719</strain>
    </source>
</reference>
<dbReference type="GO" id="GO:0032259">
    <property type="term" value="P:methylation"/>
    <property type="evidence" value="ECO:0007669"/>
    <property type="project" value="UniProtKB-KW"/>
</dbReference>
<dbReference type="UniPathway" id="UPA00079">
    <property type="reaction ID" value="UER00169"/>
</dbReference>
<name>A0A8J3F9I9_9BACI</name>
<dbReference type="Gene3D" id="3.40.50.150">
    <property type="entry name" value="Vaccinia Virus protein VP39"/>
    <property type="match status" value="1"/>
</dbReference>
<dbReference type="CDD" id="cd02440">
    <property type="entry name" value="AdoMet_MTases"/>
    <property type="match status" value="1"/>
</dbReference>
<dbReference type="HAMAP" id="MF_01813">
    <property type="entry name" value="MenG_UbiE_methyltr"/>
    <property type="match status" value="1"/>
</dbReference>
<dbReference type="GO" id="GO:0043770">
    <property type="term" value="F:demethylmenaquinone methyltransferase activity"/>
    <property type="evidence" value="ECO:0007669"/>
    <property type="project" value="UniProtKB-UniRule"/>
</dbReference>
<evidence type="ECO:0000256" key="2">
    <source>
        <dbReference type="ARBA" id="ARBA00022603"/>
    </source>
</evidence>
<evidence type="ECO:0000256" key="3">
    <source>
        <dbReference type="ARBA" id="ARBA00022679"/>
    </source>
</evidence>
<comment type="similarity">
    <text evidence="6">Belongs to the class I-like SAM-binding methyltransferase superfamily. MenG/UbiE family.</text>
</comment>
<comment type="function">
    <text evidence="5 6">Methyltransferase required for the conversion of demethylmenaquinol (DMKH2) to menaquinol (MKH2).</text>
</comment>
<dbReference type="NCBIfam" id="NF001243">
    <property type="entry name" value="PRK00216.1-4"/>
    <property type="match status" value="1"/>
</dbReference>
<accession>A0A8J3F9I9</accession>
<comment type="caution">
    <text evidence="6">Lacks conserved residue(s) required for the propagation of feature annotation.</text>
</comment>
<dbReference type="InterPro" id="IPR004033">
    <property type="entry name" value="UbiE/COQ5_MeTrFase"/>
</dbReference>
<sequence>MREMTKEARVRAVFESIARDYDRMNTVISLGRHRAWRRYAMRRMNVQPGWQALDVCCGTCDWAISLAEAVGPHGRVVGLDFSPNMLAVGAEKVRARGLEDRTELVLGNAMNLPFADNTFDCATIGFALRNVPDIRRVLAEMRRVVKPGGMVVSLEVSKPLWKPYRALFFLYVYRILPLLGKVFAGKYDEYRWLPESLTDFPDSVALARIFEDVGLTNVFLKRFCGGAAALHIGYKPKSETGQERTL</sequence>
<evidence type="ECO:0000256" key="1">
    <source>
        <dbReference type="ARBA" id="ARBA00022428"/>
    </source>
</evidence>
<dbReference type="PANTHER" id="PTHR43591">
    <property type="entry name" value="METHYLTRANSFERASE"/>
    <property type="match status" value="1"/>
</dbReference>
<dbReference type="SUPFAM" id="SSF53335">
    <property type="entry name" value="S-adenosyl-L-methionine-dependent methyltransferases"/>
    <property type="match status" value="1"/>
</dbReference>
<keyword evidence="4 6" id="KW-0949">S-adenosyl-L-methionine</keyword>
<organism evidence="7 8">
    <name type="scientific">Calditerricola satsumensis</name>
    <dbReference type="NCBI Taxonomy" id="373054"/>
    <lineage>
        <taxon>Bacteria</taxon>
        <taxon>Bacillati</taxon>
        <taxon>Bacillota</taxon>
        <taxon>Bacilli</taxon>
        <taxon>Bacillales</taxon>
        <taxon>Bacillaceae</taxon>
        <taxon>Calditerricola</taxon>
    </lineage>
</organism>
<protein>
    <recommendedName>
        <fullName evidence="6">Demethylmenaquinone methyltransferase</fullName>
        <ecNumber evidence="6">2.1.1.163</ecNumber>
    </recommendedName>
</protein>
<dbReference type="RefSeq" id="WP_188816677.1">
    <property type="nucleotide sequence ID" value="NZ_BMOF01000005.1"/>
</dbReference>
<feature type="binding site" evidence="6">
    <location>
        <begin position="108"/>
        <end position="109"/>
    </location>
    <ligand>
        <name>S-adenosyl-L-methionine</name>
        <dbReference type="ChEBI" id="CHEBI:59789"/>
    </ligand>
</feature>
<dbReference type="AlphaFoldDB" id="A0A8J3F9I9"/>
<dbReference type="InterPro" id="IPR029063">
    <property type="entry name" value="SAM-dependent_MTases_sf"/>
</dbReference>